<dbReference type="AlphaFoldDB" id="A0A364K9V0"/>
<reference evidence="1 2" key="2">
    <citation type="submission" date="2018-06" db="EMBL/GenBank/DDBJ databases">
        <authorList>
            <person name="Zhirakovskaya E."/>
        </authorList>
    </citation>
    <scope>NUCLEOTIDE SEQUENCE [LARGE SCALE GENOMIC DNA]</scope>
    <source>
        <strain evidence="1 2">FBKL4.011</strain>
    </source>
</reference>
<dbReference type="EMBL" id="QJKK01000001">
    <property type="protein sequence ID" value="RAL27071.1"/>
    <property type="molecule type" value="Genomic_DNA"/>
</dbReference>
<accession>A0A364K9V0</accession>
<gene>
    <name evidence="1" type="ORF">DL897_03290</name>
</gene>
<name>A0A364K9V0_9BACL</name>
<comment type="caution">
    <text evidence="1">The sequence shown here is derived from an EMBL/GenBank/DDBJ whole genome shotgun (WGS) entry which is preliminary data.</text>
</comment>
<sequence length="62" mass="7626">MNKPIRCIECFKQRPGGRCDYCPLHKRNRHLYRYIGEGWYLPISSNEIEKKHSEREHRDHDQ</sequence>
<dbReference type="Proteomes" id="UP000251213">
    <property type="component" value="Unassembled WGS sequence"/>
</dbReference>
<protein>
    <submittedName>
        <fullName evidence="1">Uncharacterized protein</fullName>
    </submittedName>
</protein>
<dbReference type="OrthoDB" id="2991252at2"/>
<keyword evidence="2" id="KW-1185">Reference proteome</keyword>
<evidence type="ECO:0000313" key="1">
    <source>
        <dbReference type="EMBL" id="RAL27071.1"/>
    </source>
</evidence>
<organism evidence="1 2">
    <name type="scientific">Thermoflavimicrobium daqui</name>
    <dbReference type="NCBI Taxonomy" id="2137476"/>
    <lineage>
        <taxon>Bacteria</taxon>
        <taxon>Bacillati</taxon>
        <taxon>Bacillota</taxon>
        <taxon>Bacilli</taxon>
        <taxon>Bacillales</taxon>
        <taxon>Thermoactinomycetaceae</taxon>
        <taxon>Thermoflavimicrobium</taxon>
    </lineage>
</organism>
<reference evidence="1 2" key="1">
    <citation type="submission" date="2018-06" db="EMBL/GenBank/DDBJ databases">
        <title>Thermoflavimicrobium daqus sp. nov., a thermophilic microbe isolated from Moutai-flavour Daqu.</title>
        <authorList>
            <person name="Wang X."/>
            <person name="Zhou H."/>
        </authorList>
    </citation>
    <scope>NUCLEOTIDE SEQUENCE [LARGE SCALE GENOMIC DNA]</scope>
    <source>
        <strain evidence="1 2">FBKL4.011</strain>
    </source>
</reference>
<proteinExistence type="predicted"/>
<dbReference type="RefSeq" id="WP_113657676.1">
    <property type="nucleotide sequence ID" value="NZ_KZ845663.1"/>
</dbReference>
<evidence type="ECO:0000313" key="2">
    <source>
        <dbReference type="Proteomes" id="UP000251213"/>
    </source>
</evidence>